<dbReference type="Proteomes" id="UP000004095">
    <property type="component" value="Unassembled WGS sequence"/>
</dbReference>
<keyword evidence="2" id="KW-1185">Reference proteome</keyword>
<dbReference type="EMBL" id="AAWS01000029">
    <property type="protein sequence ID" value="EAY26869.1"/>
    <property type="molecule type" value="Genomic_DNA"/>
</dbReference>
<gene>
    <name evidence="1" type="ORF">M23134_04819</name>
</gene>
<evidence type="ECO:0000313" key="2">
    <source>
        <dbReference type="Proteomes" id="UP000004095"/>
    </source>
</evidence>
<reference evidence="1 2" key="1">
    <citation type="submission" date="2007-01" db="EMBL/GenBank/DDBJ databases">
        <authorList>
            <person name="Haygood M."/>
            <person name="Podell S."/>
            <person name="Anderson C."/>
            <person name="Hopkinson B."/>
            <person name="Roe K."/>
            <person name="Barbeau K."/>
            <person name="Gaasterland T."/>
            <person name="Ferriera S."/>
            <person name="Johnson J."/>
            <person name="Kravitz S."/>
            <person name="Beeson K."/>
            <person name="Sutton G."/>
            <person name="Rogers Y.-H."/>
            <person name="Friedman R."/>
            <person name="Frazier M."/>
            <person name="Venter J.C."/>
        </authorList>
    </citation>
    <scope>NUCLEOTIDE SEQUENCE [LARGE SCALE GENOMIC DNA]</scope>
    <source>
        <strain evidence="1 2">ATCC 23134</strain>
    </source>
</reference>
<sequence length="42" mass="4864">MYIANVGAYKYALGLQIYENEKLANKPDKCLLMKNVLKWLVC</sequence>
<evidence type="ECO:0000313" key="1">
    <source>
        <dbReference type="EMBL" id="EAY26869.1"/>
    </source>
</evidence>
<proteinExistence type="predicted"/>
<organism evidence="1 2">
    <name type="scientific">Microscilla marina ATCC 23134</name>
    <dbReference type="NCBI Taxonomy" id="313606"/>
    <lineage>
        <taxon>Bacteria</taxon>
        <taxon>Pseudomonadati</taxon>
        <taxon>Bacteroidota</taxon>
        <taxon>Cytophagia</taxon>
        <taxon>Cytophagales</taxon>
        <taxon>Microscillaceae</taxon>
        <taxon>Microscilla</taxon>
    </lineage>
</organism>
<dbReference type="AlphaFoldDB" id="A1ZRY1"/>
<protein>
    <submittedName>
        <fullName evidence="1">Uncharacterized protein</fullName>
    </submittedName>
</protein>
<comment type="caution">
    <text evidence="1">The sequence shown here is derived from an EMBL/GenBank/DDBJ whole genome shotgun (WGS) entry which is preliminary data.</text>
</comment>
<accession>A1ZRY1</accession>
<name>A1ZRY1_MICM2</name>